<dbReference type="STRING" id="1548208.AXK12_07240"/>
<dbReference type="GO" id="GO:0071424">
    <property type="term" value="F:rRNA (cytosine-N4-)-methyltransferase activity"/>
    <property type="evidence" value="ECO:0007669"/>
    <property type="project" value="UniProtKB-UniRule"/>
</dbReference>
<dbReference type="PANTHER" id="PTHR11265:SF0">
    <property type="entry name" value="12S RRNA N4-METHYLCYTIDINE METHYLTRANSFERASE"/>
    <property type="match status" value="1"/>
</dbReference>
<dbReference type="HAMAP" id="MF_01007">
    <property type="entry name" value="16SrRNA_methyltr_H"/>
    <property type="match status" value="1"/>
</dbReference>
<dbReference type="Gene3D" id="3.40.50.150">
    <property type="entry name" value="Vaccinia Virus protein VP39"/>
    <property type="match status" value="1"/>
</dbReference>
<dbReference type="GO" id="GO:0005737">
    <property type="term" value="C:cytoplasm"/>
    <property type="evidence" value="ECO:0007669"/>
    <property type="project" value="UniProtKB-SubCell"/>
</dbReference>
<comment type="caution">
    <text evidence="8">The sequence shown here is derived from an EMBL/GenBank/DDBJ whole genome shotgun (WGS) entry which is preliminary data.</text>
</comment>
<dbReference type="EC" id="2.1.1.199" evidence="6"/>
<dbReference type="PIRSF" id="PIRSF004486">
    <property type="entry name" value="MraW"/>
    <property type="match status" value="1"/>
</dbReference>
<feature type="binding site" evidence="6">
    <location>
        <position position="64"/>
    </location>
    <ligand>
        <name>S-adenosyl-L-methionine</name>
        <dbReference type="ChEBI" id="CHEBI:59789"/>
    </ligand>
</feature>
<feature type="binding site" evidence="6">
    <location>
        <position position="130"/>
    </location>
    <ligand>
        <name>S-adenosyl-L-methionine</name>
        <dbReference type="ChEBI" id="CHEBI:59789"/>
    </ligand>
</feature>
<dbReference type="GO" id="GO:0070475">
    <property type="term" value="P:rRNA base methylation"/>
    <property type="evidence" value="ECO:0007669"/>
    <property type="project" value="UniProtKB-UniRule"/>
</dbReference>
<keyword evidence="9" id="KW-1185">Reference proteome</keyword>
<feature type="binding site" evidence="6">
    <location>
        <begin position="45"/>
        <end position="47"/>
    </location>
    <ligand>
        <name>S-adenosyl-L-methionine</name>
        <dbReference type="ChEBI" id="CHEBI:59789"/>
    </ligand>
</feature>
<keyword evidence="6" id="KW-0963">Cytoplasm</keyword>
<dbReference type="PANTHER" id="PTHR11265">
    <property type="entry name" value="S-ADENOSYL-METHYLTRANSFERASE MRAW"/>
    <property type="match status" value="1"/>
</dbReference>
<keyword evidence="3 6" id="KW-0489">Methyltransferase</keyword>
<dbReference type="InterPro" id="IPR029063">
    <property type="entry name" value="SAM-dependent_MTases_sf"/>
</dbReference>
<keyword evidence="2 6" id="KW-0698">rRNA processing</keyword>
<evidence type="ECO:0000256" key="3">
    <source>
        <dbReference type="ARBA" id="ARBA00022603"/>
    </source>
</evidence>
<dbReference type="EMBL" id="LSZP01000053">
    <property type="protein sequence ID" value="KXU34538.1"/>
    <property type="molecule type" value="Genomic_DNA"/>
</dbReference>
<feature type="binding site" evidence="6">
    <location>
        <position position="123"/>
    </location>
    <ligand>
        <name>S-adenosyl-L-methionine</name>
        <dbReference type="ChEBI" id="CHEBI:59789"/>
    </ligand>
</feature>
<comment type="subcellular location">
    <subcellularLocation>
        <location evidence="6">Cytoplasm</location>
    </subcellularLocation>
</comment>
<evidence type="ECO:0000313" key="8">
    <source>
        <dbReference type="EMBL" id="KXU34538.1"/>
    </source>
</evidence>
<evidence type="ECO:0000313" key="9">
    <source>
        <dbReference type="Proteomes" id="UP000071392"/>
    </source>
</evidence>
<dbReference type="Gene3D" id="1.10.150.170">
    <property type="entry name" value="Putative methyltransferase TM0872, insert domain"/>
    <property type="match status" value="1"/>
</dbReference>
<keyword evidence="5 6" id="KW-0949">S-adenosyl-L-methionine</keyword>
<proteinExistence type="inferred from homology"/>
<name>A0A139SIY0_9BACT</name>
<dbReference type="InterPro" id="IPR002903">
    <property type="entry name" value="RsmH"/>
</dbReference>
<organism evidence="8 9">
    <name type="scientific">Cephaloticoccus capnophilus</name>
    <dbReference type="NCBI Taxonomy" id="1548208"/>
    <lineage>
        <taxon>Bacteria</taxon>
        <taxon>Pseudomonadati</taxon>
        <taxon>Verrucomicrobiota</taxon>
        <taxon>Opitutia</taxon>
        <taxon>Opitutales</taxon>
        <taxon>Opitutaceae</taxon>
        <taxon>Cephaloticoccus</taxon>
    </lineage>
</organism>
<feature type="binding site" evidence="6">
    <location>
        <position position="91"/>
    </location>
    <ligand>
        <name>S-adenosyl-L-methionine</name>
        <dbReference type="ChEBI" id="CHEBI:59789"/>
    </ligand>
</feature>
<evidence type="ECO:0000256" key="5">
    <source>
        <dbReference type="ARBA" id="ARBA00022691"/>
    </source>
</evidence>
<dbReference type="SUPFAM" id="SSF53335">
    <property type="entry name" value="S-adenosyl-L-methionine-dependent methyltransferases"/>
    <property type="match status" value="1"/>
</dbReference>
<evidence type="ECO:0000256" key="2">
    <source>
        <dbReference type="ARBA" id="ARBA00022552"/>
    </source>
</evidence>
<comment type="similarity">
    <text evidence="1 6">Belongs to the methyltransferase superfamily. RsmH family.</text>
</comment>
<keyword evidence="4 6" id="KW-0808">Transferase</keyword>
<feature type="compositionally biased region" description="Basic residues" evidence="7">
    <location>
        <begin position="323"/>
        <end position="333"/>
    </location>
</feature>
<feature type="compositionally biased region" description="Basic and acidic residues" evidence="7">
    <location>
        <begin position="289"/>
        <end position="300"/>
    </location>
</feature>
<dbReference type="AlphaFoldDB" id="A0A139SIY0"/>
<comment type="function">
    <text evidence="6">Specifically methylates the N4 position of cytidine in position 1402 (C1402) of 16S rRNA.</text>
</comment>
<evidence type="ECO:0000256" key="1">
    <source>
        <dbReference type="ARBA" id="ARBA00010396"/>
    </source>
</evidence>
<gene>
    <name evidence="6" type="primary">rsmH</name>
    <name evidence="8" type="ORF">AXK12_07240</name>
</gene>
<dbReference type="Pfam" id="PF01795">
    <property type="entry name" value="Methyltransf_5"/>
    <property type="match status" value="1"/>
</dbReference>
<sequence length="333" mass="36408">MSHQPVLLREVLALLAKHTAASGAADADADLDVEPTFLDCTFGGGGHSRAILQTFPTSRLVALDRDPSASLRAAQLGETFGDRFALIDSDFGRLAALRDEGRQGRLPSFPRRAPSGFCGILFDLGLSSFQLDEVERGFSFRYDAPADMRMDPRKGVSAAQWLEDASEAELVRAIRDYGEEPCWRRVVAALLAARGTGALARTQSLAETIAAAIPARLRHTMKLHPATRAFQGIRIAVNDELGALERALPVAFELLAAGGVLAVISFHSLEDRPVKHFFRRLCGQPVDARDARPQDLRPRYAEPLTRRPITPSEPELAANPRSRSAKLRAIRKD</sequence>
<dbReference type="NCBIfam" id="TIGR00006">
    <property type="entry name" value="16S rRNA (cytosine(1402)-N(4))-methyltransferase RsmH"/>
    <property type="match status" value="1"/>
</dbReference>
<protein>
    <recommendedName>
        <fullName evidence="6">Ribosomal RNA small subunit methyltransferase H</fullName>
        <ecNumber evidence="6">2.1.1.199</ecNumber>
    </recommendedName>
    <alternativeName>
        <fullName evidence="6">16S rRNA m(4)C1402 methyltransferase</fullName>
    </alternativeName>
    <alternativeName>
        <fullName evidence="6">rRNA (cytosine-N(4)-)-methyltransferase RsmH</fullName>
    </alternativeName>
</protein>
<accession>A0A139SIY0</accession>
<evidence type="ECO:0000256" key="6">
    <source>
        <dbReference type="HAMAP-Rule" id="MF_01007"/>
    </source>
</evidence>
<reference evidence="8 9" key="1">
    <citation type="submission" date="2016-02" db="EMBL/GenBank/DDBJ databases">
        <authorList>
            <person name="Wen L."/>
            <person name="He K."/>
            <person name="Yang H."/>
        </authorList>
    </citation>
    <scope>NUCLEOTIDE SEQUENCE [LARGE SCALE GENOMIC DNA]</scope>
    <source>
        <strain evidence="8 9">CV41</strain>
    </source>
</reference>
<dbReference type="InterPro" id="IPR023397">
    <property type="entry name" value="SAM-dep_MeTrfase_MraW_recog"/>
</dbReference>
<evidence type="ECO:0000256" key="7">
    <source>
        <dbReference type="SAM" id="MobiDB-lite"/>
    </source>
</evidence>
<comment type="catalytic activity">
    <reaction evidence="6">
        <text>cytidine(1402) in 16S rRNA + S-adenosyl-L-methionine = N(4)-methylcytidine(1402) in 16S rRNA + S-adenosyl-L-homocysteine + H(+)</text>
        <dbReference type="Rhea" id="RHEA:42928"/>
        <dbReference type="Rhea" id="RHEA-COMP:10286"/>
        <dbReference type="Rhea" id="RHEA-COMP:10287"/>
        <dbReference type="ChEBI" id="CHEBI:15378"/>
        <dbReference type="ChEBI" id="CHEBI:57856"/>
        <dbReference type="ChEBI" id="CHEBI:59789"/>
        <dbReference type="ChEBI" id="CHEBI:74506"/>
        <dbReference type="ChEBI" id="CHEBI:82748"/>
        <dbReference type="EC" id="2.1.1.199"/>
    </reaction>
</comment>
<feature type="region of interest" description="Disordered" evidence="7">
    <location>
        <begin position="289"/>
        <end position="333"/>
    </location>
</feature>
<dbReference type="Proteomes" id="UP000071392">
    <property type="component" value="Unassembled WGS sequence"/>
</dbReference>
<dbReference type="SUPFAM" id="SSF81799">
    <property type="entry name" value="Putative methyltransferase TM0872, insert domain"/>
    <property type="match status" value="1"/>
</dbReference>
<evidence type="ECO:0000256" key="4">
    <source>
        <dbReference type="ARBA" id="ARBA00022679"/>
    </source>
</evidence>